<dbReference type="PIRSF" id="PIRSF026166">
    <property type="entry name" value="UCP026166"/>
    <property type="match status" value="1"/>
</dbReference>
<feature type="transmembrane region" description="Helical" evidence="2">
    <location>
        <begin position="134"/>
        <end position="156"/>
    </location>
</feature>
<organism evidence="3 4">
    <name type="scientific">Papiliotrema laurentii</name>
    <name type="common">Cryptococcus laurentii</name>
    <dbReference type="NCBI Taxonomy" id="5418"/>
    <lineage>
        <taxon>Eukaryota</taxon>
        <taxon>Fungi</taxon>
        <taxon>Dikarya</taxon>
        <taxon>Basidiomycota</taxon>
        <taxon>Agaricomycotina</taxon>
        <taxon>Tremellomycetes</taxon>
        <taxon>Tremellales</taxon>
        <taxon>Rhynchogastremaceae</taxon>
        <taxon>Papiliotrema</taxon>
    </lineage>
</organism>
<feature type="transmembrane region" description="Helical" evidence="2">
    <location>
        <begin position="168"/>
        <end position="191"/>
    </location>
</feature>
<feature type="compositionally biased region" description="Polar residues" evidence="1">
    <location>
        <begin position="1"/>
        <end position="16"/>
    </location>
</feature>
<feature type="transmembrane region" description="Helical" evidence="2">
    <location>
        <begin position="360"/>
        <end position="384"/>
    </location>
</feature>
<dbReference type="EMBL" id="JAODAN010000009">
    <property type="protein sequence ID" value="KAK1922339.1"/>
    <property type="molecule type" value="Genomic_DNA"/>
</dbReference>
<dbReference type="AlphaFoldDB" id="A0AAD9CUM3"/>
<dbReference type="Gene3D" id="1.20.1530.20">
    <property type="match status" value="1"/>
</dbReference>
<sequence>MSGHSTIASDDNTPVVPSSEPATKPLWLRIATRTGAFLLEQWLLLAMGLVVLLAYFFPSVGKRGGYVVSEYTVTYGAVAIIFLCSGLTLPFDKLVKHARNIRLHIIVQLTSFLLTSAVFFGIACAAATSPDIETSNLVGFIATGALPTTINSNVVMTRQAGGDVAATMVSVTLGNLLGPFITPLLIAKLYLPSTKAFAQWLPEQALGHLPELYRNVMFQMGLSVYVPLAVGQIVRAIWTKQVEHVVARYRLAKIGSFCLLALIWSTFCTAFASKALQTLTPPTVAFNILTNLAVCVAFTGFAFLCARPPKRLAKLSPRAFRQVDKPEAISICFCAPAKTQALGIPLIAAMYTTADDKTRALIQVPMILYTAEQILVGQVLVWLFKRWLRDDKEEDVETPGAVVEDDKRRPG</sequence>
<name>A0AAD9CUM3_PAPLA</name>
<protein>
    <submittedName>
        <fullName evidence="3">Sodium bile acid cotransporter</fullName>
    </submittedName>
</protein>
<keyword evidence="2" id="KW-0472">Membrane</keyword>
<accession>A0AAD9CUM3</accession>
<keyword evidence="2" id="KW-0812">Transmembrane</keyword>
<evidence type="ECO:0000313" key="3">
    <source>
        <dbReference type="EMBL" id="KAK1922339.1"/>
    </source>
</evidence>
<keyword evidence="2" id="KW-1133">Transmembrane helix</keyword>
<feature type="region of interest" description="Disordered" evidence="1">
    <location>
        <begin position="1"/>
        <end position="21"/>
    </location>
</feature>
<dbReference type="Pfam" id="PF13593">
    <property type="entry name" value="SBF_like"/>
    <property type="match status" value="1"/>
</dbReference>
<dbReference type="Proteomes" id="UP001182556">
    <property type="component" value="Unassembled WGS sequence"/>
</dbReference>
<dbReference type="PANTHER" id="PTHR18640:SF5">
    <property type="entry name" value="SODIUM_BILE ACID COTRANSPORTER 7"/>
    <property type="match status" value="1"/>
</dbReference>
<feature type="transmembrane region" description="Helical" evidence="2">
    <location>
        <begin position="250"/>
        <end position="272"/>
    </location>
</feature>
<dbReference type="InterPro" id="IPR038770">
    <property type="entry name" value="Na+/solute_symporter_sf"/>
</dbReference>
<feature type="transmembrane region" description="Helical" evidence="2">
    <location>
        <begin position="103"/>
        <end position="128"/>
    </location>
</feature>
<feature type="transmembrane region" description="Helical" evidence="2">
    <location>
        <begin position="327"/>
        <end position="348"/>
    </location>
</feature>
<evidence type="ECO:0000256" key="1">
    <source>
        <dbReference type="SAM" id="MobiDB-lite"/>
    </source>
</evidence>
<proteinExistence type="predicted"/>
<gene>
    <name evidence="3" type="ORF">DB88DRAFT_392954</name>
</gene>
<reference evidence="3" key="1">
    <citation type="submission" date="2023-02" db="EMBL/GenBank/DDBJ databases">
        <title>Identification and recombinant expression of a fungal hydrolase from Papiliotrema laurentii that hydrolyzes apple cutin and clears colloidal polyester polyurethane.</title>
        <authorList>
            <consortium name="DOE Joint Genome Institute"/>
            <person name="Roman V.A."/>
            <person name="Bojanowski C."/>
            <person name="Crable B.R."/>
            <person name="Wagner D.N."/>
            <person name="Hung C.S."/>
            <person name="Nadeau L.J."/>
            <person name="Schratz L."/>
            <person name="Haridas S."/>
            <person name="Pangilinan J."/>
            <person name="Lipzen A."/>
            <person name="Na H."/>
            <person name="Yan M."/>
            <person name="Ng V."/>
            <person name="Grigoriev I.V."/>
            <person name="Spatafora J.W."/>
            <person name="Barlow D."/>
            <person name="Biffinger J."/>
            <person name="Kelley-Loughnane N."/>
            <person name="Varaljay V.A."/>
            <person name="Crookes-Goodson W.J."/>
        </authorList>
    </citation>
    <scope>NUCLEOTIDE SEQUENCE</scope>
    <source>
        <strain evidence="3">5307AH</strain>
    </source>
</reference>
<comment type="caution">
    <text evidence="3">The sequence shown here is derived from an EMBL/GenBank/DDBJ whole genome shotgun (WGS) entry which is preliminary data.</text>
</comment>
<dbReference type="PANTHER" id="PTHR18640">
    <property type="entry name" value="SOLUTE CARRIER FAMILY 10 MEMBER 7"/>
    <property type="match status" value="1"/>
</dbReference>
<feature type="transmembrane region" description="Helical" evidence="2">
    <location>
        <begin position="73"/>
        <end position="91"/>
    </location>
</feature>
<dbReference type="InterPro" id="IPR016833">
    <property type="entry name" value="Put_Na-Bile_cotransptr"/>
</dbReference>
<evidence type="ECO:0000313" key="4">
    <source>
        <dbReference type="Proteomes" id="UP001182556"/>
    </source>
</evidence>
<feature type="transmembrane region" description="Helical" evidence="2">
    <location>
        <begin position="284"/>
        <end position="306"/>
    </location>
</feature>
<dbReference type="GO" id="GO:0005886">
    <property type="term" value="C:plasma membrane"/>
    <property type="evidence" value="ECO:0007669"/>
    <property type="project" value="TreeGrafter"/>
</dbReference>
<evidence type="ECO:0000256" key="2">
    <source>
        <dbReference type="SAM" id="Phobius"/>
    </source>
</evidence>
<feature type="transmembrane region" description="Helical" evidence="2">
    <location>
        <begin position="42"/>
        <end position="61"/>
    </location>
</feature>
<keyword evidence="4" id="KW-1185">Reference proteome</keyword>
<feature type="transmembrane region" description="Helical" evidence="2">
    <location>
        <begin position="216"/>
        <end position="238"/>
    </location>
</feature>